<dbReference type="InterPro" id="IPR004090">
    <property type="entry name" value="Chemotax_Me-accpt_rcpt"/>
</dbReference>
<evidence type="ECO:0000313" key="9">
    <source>
        <dbReference type="Proteomes" id="UP000460751"/>
    </source>
</evidence>
<evidence type="ECO:0000256" key="1">
    <source>
        <dbReference type="ARBA" id="ARBA00004370"/>
    </source>
</evidence>
<dbReference type="PROSITE" id="PS50885">
    <property type="entry name" value="HAMP"/>
    <property type="match status" value="1"/>
</dbReference>
<dbReference type="GO" id="GO:0007165">
    <property type="term" value="P:signal transduction"/>
    <property type="evidence" value="ECO:0007669"/>
    <property type="project" value="UniProtKB-KW"/>
</dbReference>
<evidence type="ECO:0000256" key="3">
    <source>
        <dbReference type="ARBA" id="ARBA00029447"/>
    </source>
</evidence>
<feature type="domain" description="Methyl-accepting transducer" evidence="6">
    <location>
        <begin position="262"/>
        <end position="498"/>
    </location>
</feature>
<name>A0A9X4YE48_9GAMM</name>
<dbReference type="OrthoDB" id="5914597at2"/>
<feature type="transmembrane region" description="Helical" evidence="5">
    <location>
        <begin position="184"/>
        <end position="202"/>
    </location>
</feature>
<keyword evidence="2 4" id="KW-0807">Transducer</keyword>
<protein>
    <submittedName>
        <fullName evidence="8">HAMP domain-containing protein</fullName>
    </submittedName>
</protein>
<sequence length="547" mass="60968">MLGTVRGRILLFAFLSLFALSALATLSWVIINRAETASEQLVRNNLKEAWLLEDFQRDMRDLQDLSFRIKGQMLLWDEIGQTFQRLKERIPEHWQAIKQHPELSGWAGDNAEHYARVLELIEAMRPAIEDRSYYETGKVIDFRLFSAMDPILKAISARQEASRNSIDEGSIELLGFLEVQKRRVIIGSVAFLAVIVGMTFWLRHSVIRRLRQLAADLEMMEQESDLTRRPAVRGRDEVAGVTRALTSLITRFEDFIGGIRDVSARVDQRSATLEAQAGDVQAAAGQTSEQIRDVNHSMEAMTTQASEIEDATSRSEATVREAVVANSEVQSALKSSEKGAEHTVEVITRVADSVQVFRDSIARIEKVSGVIADIAEQTNLLALNAAIEAARAGEHGRGFAVVADEVRTLSQRTSESTTEIQQWIGELVGAFSDVDGLLEEMRSAGTHNQDNLQSLKAHLEQLGDRFTELERWSAGISESVALQRHEIEQVENRIGMLDDSSDALGRSVSRALEISEALRQESGRMRSLIATFRVSGNPHESTQAVME</sequence>
<dbReference type="SUPFAM" id="SSF58104">
    <property type="entry name" value="Methyl-accepting chemotaxis protein (MCP) signaling domain"/>
    <property type="match status" value="1"/>
</dbReference>
<organism evidence="8 9">
    <name type="scientific">Vreelandella halophila</name>
    <dbReference type="NCBI Taxonomy" id="86177"/>
    <lineage>
        <taxon>Bacteria</taxon>
        <taxon>Pseudomonadati</taxon>
        <taxon>Pseudomonadota</taxon>
        <taxon>Gammaproteobacteria</taxon>
        <taxon>Oceanospirillales</taxon>
        <taxon>Halomonadaceae</taxon>
        <taxon>Vreelandella</taxon>
    </lineage>
</organism>
<dbReference type="PRINTS" id="PR00260">
    <property type="entry name" value="CHEMTRNSDUCR"/>
</dbReference>
<evidence type="ECO:0000259" key="6">
    <source>
        <dbReference type="PROSITE" id="PS50111"/>
    </source>
</evidence>
<dbReference type="PANTHER" id="PTHR32089:SF112">
    <property type="entry name" value="LYSOZYME-LIKE PROTEIN-RELATED"/>
    <property type="match status" value="1"/>
</dbReference>
<dbReference type="Gene3D" id="1.10.287.950">
    <property type="entry name" value="Methyl-accepting chemotaxis protein"/>
    <property type="match status" value="1"/>
</dbReference>
<dbReference type="InterPro" id="IPR003660">
    <property type="entry name" value="HAMP_dom"/>
</dbReference>
<comment type="caution">
    <text evidence="8">The sequence shown here is derived from an EMBL/GenBank/DDBJ whole genome shotgun (WGS) entry which is preliminary data.</text>
</comment>
<dbReference type="GO" id="GO:0016020">
    <property type="term" value="C:membrane"/>
    <property type="evidence" value="ECO:0007669"/>
    <property type="project" value="UniProtKB-SubCell"/>
</dbReference>
<dbReference type="InterPro" id="IPR004089">
    <property type="entry name" value="MCPsignal_dom"/>
</dbReference>
<evidence type="ECO:0000259" key="7">
    <source>
        <dbReference type="PROSITE" id="PS50885"/>
    </source>
</evidence>
<dbReference type="GO" id="GO:0006935">
    <property type="term" value="P:chemotaxis"/>
    <property type="evidence" value="ECO:0007669"/>
    <property type="project" value="InterPro"/>
</dbReference>
<keyword evidence="9" id="KW-1185">Reference proteome</keyword>
<gene>
    <name evidence="8" type="ORF">GLW01_13535</name>
</gene>
<dbReference type="AlphaFoldDB" id="A0A9X4YE48"/>
<dbReference type="Pfam" id="PF00015">
    <property type="entry name" value="MCPsignal"/>
    <property type="match status" value="1"/>
</dbReference>
<reference evidence="8 9" key="1">
    <citation type="submission" date="2019-11" db="EMBL/GenBank/DDBJ databases">
        <title>Genome sequences of 17 halophilic strains isolated from different environments.</title>
        <authorList>
            <person name="Furrow R.E."/>
        </authorList>
    </citation>
    <scope>NUCLEOTIDE SEQUENCE [LARGE SCALE GENOMIC DNA]</scope>
    <source>
        <strain evidence="8 9">22507_15_FS</strain>
    </source>
</reference>
<dbReference type="GO" id="GO:0004888">
    <property type="term" value="F:transmembrane signaling receptor activity"/>
    <property type="evidence" value="ECO:0007669"/>
    <property type="project" value="InterPro"/>
</dbReference>
<dbReference type="PROSITE" id="PS50111">
    <property type="entry name" value="CHEMOTAXIS_TRANSDUC_2"/>
    <property type="match status" value="1"/>
</dbReference>
<comment type="similarity">
    <text evidence="3">Belongs to the methyl-accepting chemotaxis (MCP) protein family.</text>
</comment>
<keyword evidence="5" id="KW-0472">Membrane</keyword>
<dbReference type="Proteomes" id="UP000460751">
    <property type="component" value="Unassembled WGS sequence"/>
</dbReference>
<keyword evidence="5" id="KW-1133">Transmembrane helix</keyword>
<evidence type="ECO:0000256" key="5">
    <source>
        <dbReference type="SAM" id="Phobius"/>
    </source>
</evidence>
<comment type="subcellular location">
    <subcellularLocation>
        <location evidence="1">Membrane</location>
    </subcellularLocation>
</comment>
<dbReference type="RefSeq" id="WP_160899374.1">
    <property type="nucleotide sequence ID" value="NZ_WMEX01000008.1"/>
</dbReference>
<feature type="domain" description="HAMP" evidence="7">
    <location>
        <begin position="204"/>
        <end position="257"/>
    </location>
</feature>
<evidence type="ECO:0000256" key="4">
    <source>
        <dbReference type="PROSITE-ProRule" id="PRU00284"/>
    </source>
</evidence>
<dbReference type="EMBL" id="WMEX01000008">
    <property type="protein sequence ID" value="MYL27811.1"/>
    <property type="molecule type" value="Genomic_DNA"/>
</dbReference>
<dbReference type="PANTHER" id="PTHR32089">
    <property type="entry name" value="METHYL-ACCEPTING CHEMOTAXIS PROTEIN MCPB"/>
    <property type="match status" value="1"/>
</dbReference>
<accession>A0A9X4YE48</accession>
<proteinExistence type="inferred from homology"/>
<evidence type="ECO:0000313" key="8">
    <source>
        <dbReference type="EMBL" id="MYL27811.1"/>
    </source>
</evidence>
<dbReference type="SMART" id="SM00283">
    <property type="entry name" value="MA"/>
    <property type="match status" value="1"/>
</dbReference>
<keyword evidence="5" id="KW-0812">Transmembrane</keyword>
<evidence type="ECO:0000256" key="2">
    <source>
        <dbReference type="ARBA" id="ARBA00023224"/>
    </source>
</evidence>